<feature type="domain" description="PAC" evidence="3">
    <location>
        <begin position="259"/>
        <end position="313"/>
    </location>
</feature>
<dbReference type="Proteomes" id="UP000002383">
    <property type="component" value="Chromosome"/>
</dbReference>
<dbReference type="NCBIfam" id="TIGR00229">
    <property type="entry name" value="sensory_box"/>
    <property type="match status" value="2"/>
</dbReference>
<dbReference type="InterPro" id="IPR001610">
    <property type="entry name" value="PAC"/>
</dbReference>
<dbReference type="PROSITE" id="PS50113">
    <property type="entry name" value="PAC"/>
    <property type="match status" value="1"/>
</dbReference>
<evidence type="ECO:0000259" key="3">
    <source>
        <dbReference type="PROSITE" id="PS50113"/>
    </source>
</evidence>
<dbReference type="InterPro" id="IPR052155">
    <property type="entry name" value="Biofilm_reg_signaling"/>
</dbReference>
<evidence type="ECO:0000259" key="5">
    <source>
        <dbReference type="PROSITE" id="PS50887"/>
    </source>
</evidence>
<dbReference type="InterPro" id="IPR000014">
    <property type="entry name" value="PAS"/>
</dbReference>
<comment type="cofactor">
    <cofactor evidence="1">
        <name>Mg(2+)</name>
        <dbReference type="ChEBI" id="CHEBI:18420"/>
    </cofactor>
</comment>
<evidence type="ECO:0000313" key="6">
    <source>
        <dbReference type="EMBL" id="ACL73664.1"/>
    </source>
</evidence>
<gene>
    <name evidence="6" type="ordered locus">Tgr7_2589</name>
</gene>
<dbReference type="AlphaFoldDB" id="B8GM77"/>
<name>B8GM77_THISH</name>
<dbReference type="SUPFAM" id="SSF55785">
    <property type="entry name" value="PYP-like sensor domain (PAS domain)"/>
    <property type="match status" value="2"/>
</dbReference>
<dbReference type="SMART" id="SM00086">
    <property type="entry name" value="PAC"/>
    <property type="match status" value="1"/>
</dbReference>
<dbReference type="SMART" id="SM00091">
    <property type="entry name" value="PAS"/>
    <property type="match status" value="2"/>
</dbReference>
<dbReference type="HOGENOM" id="CLU_000445_70_20_6"/>
<protein>
    <recommendedName>
        <fullName evidence="8">Diguanylate cyclase/phosphodiesterase with PAS/PAC sensor(S)</fullName>
    </recommendedName>
</protein>
<dbReference type="CDD" id="cd00130">
    <property type="entry name" value="PAS"/>
    <property type="match status" value="2"/>
</dbReference>
<dbReference type="STRING" id="396588.Tgr7_2589"/>
<dbReference type="Gene3D" id="3.20.20.450">
    <property type="entry name" value="EAL domain"/>
    <property type="match status" value="1"/>
</dbReference>
<dbReference type="PROSITE" id="PS50112">
    <property type="entry name" value="PAS"/>
    <property type="match status" value="1"/>
</dbReference>
<dbReference type="SUPFAM" id="SSF141868">
    <property type="entry name" value="EAL domain-like"/>
    <property type="match status" value="1"/>
</dbReference>
<dbReference type="eggNOG" id="COG5001">
    <property type="taxonomic scope" value="Bacteria"/>
</dbReference>
<dbReference type="InterPro" id="IPR043128">
    <property type="entry name" value="Rev_trsase/Diguanyl_cyclase"/>
</dbReference>
<dbReference type="CDD" id="cd01948">
    <property type="entry name" value="EAL"/>
    <property type="match status" value="1"/>
</dbReference>
<dbReference type="Gene3D" id="3.30.450.20">
    <property type="entry name" value="PAS domain"/>
    <property type="match status" value="2"/>
</dbReference>
<evidence type="ECO:0008006" key="8">
    <source>
        <dbReference type="Google" id="ProtNLM"/>
    </source>
</evidence>
<keyword evidence="7" id="KW-1185">Reference proteome</keyword>
<dbReference type="GO" id="GO:0003824">
    <property type="term" value="F:catalytic activity"/>
    <property type="evidence" value="ECO:0007669"/>
    <property type="project" value="UniProtKB-ARBA"/>
</dbReference>
<dbReference type="NCBIfam" id="TIGR00254">
    <property type="entry name" value="GGDEF"/>
    <property type="match status" value="1"/>
</dbReference>
<dbReference type="KEGG" id="tgr:Tgr7_2589"/>
<dbReference type="SUPFAM" id="SSF55073">
    <property type="entry name" value="Nucleotide cyclase"/>
    <property type="match status" value="1"/>
</dbReference>
<dbReference type="InterPro" id="IPR013767">
    <property type="entry name" value="PAS_fold"/>
</dbReference>
<dbReference type="PROSITE" id="PS50887">
    <property type="entry name" value="GGDEF"/>
    <property type="match status" value="1"/>
</dbReference>
<reference evidence="6 7" key="1">
    <citation type="journal article" date="2011" name="Stand. Genomic Sci.">
        <title>Complete genome sequence of 'Thioalkalivibrio sulfidophilus' HL-EbGr7.</title>
        <authorList>
            <person name="Muyzer G."/>
            <person name="Sorokin D.Y."/>
            <person name="Mavromatis K."/>
            <person name="Lapidus A."/>
            <person name="Clum A."/>
            <person name="Ivanova N."/>
            <person name="Pati A."/>
            <person name="d'Haeseleer P."/>
            <person name="Woyke T."/>
            <person name="Kyrpides N.C."/>
        </authorList>
    </citation>
    <scope>NUCLEOTIDE SEQUENCE [LARGE SCALE GENOMIC DNA]</scope>
    <source>
        <strain evidence="6 7">HL-EbGR7</strain>
    </source>
</reference>
<dbReference type="PANTHER" id="PTHR44757">
    <property type="entry name" value="DIGUANYLATE CYCLASE DGCP"/>
    <property type="match status" value="1"/>
</dbReference>
<dbReference type="InterPro" id="IPR035919">
    <property type="entry name" value="EAL_sf"/>
</dbReference>
<evidence type="ECO:0000256" key="1">
    <source>
        <dbReference type="ARBA" id="ARBA00001946"/>
    </source>
</evidence>
<dbReference type="RefSeq" id="WP_012639139.1">
    <property type="nucleotide sequence ID" value="NC_011901.1"/>
</dbReference>
<evidence type="ECO:0000259" key="4">
    <source>
        <dbReference type="PROSITE" id="PS50883"/>
    </source>
</evidence>
<dbReference type="FunFam" id="3.30.70.270:FF:000001">
    <property type="entry name" value="Diguanylate cyclase domain protein"/>
    <property type="match status" value="1"/>
</dbReference>
<dbReference type="InterPro" id="IPR001633">
    <property type="entry name" value="EAL_dom"/>
</dbReference>
<dbReference type="Gene3D" id="3.30.70.270">
    <property type="match status" value="1"/>
</dbReference>
<accession>B8GM77</accession>
<dbReference type="InterPro" id="IPR035965">
    <property type="entry name" value="PAS-like_dom_sf"/>
</dbReference>
<dbReference type="PROSITE" id="PS50883">
    <property type="entry name" value="EAL"/>
    <property type="match status" value="1"/>
</dbReference>
<dbReference type="InterPro" id="IPR000160">
    <property type="entry name" value="GGDEF_dom"/>
</dbReference>
<dbReference type="PANTHER" id="PTHR44757:SF2">
    <property type="entry name" value="BIOFILM ARCHITECTURE MAINTENANCE PROTEIN MBAA"/>
    <property type="match status" value="1"/>
</dbReference>
<dbReference type="InterPro" id="IPR000700">
    <property type="entry name" value="PAS-assoc_C"/>
</dbReference>
<organism evidence="6 7">
    <name type="scientific">Thioalkalivibrio sulfidiphilus (strain HL-EbGR7)</name>
    <dbReference type="NCBI Taxonomy" id="396588"/>
    <lineage>
        <taxon>Bacteria</taxon>
        <taxon>Pseudomonadati</taxon>
        <taxon>Pseudomonadota</taxon>
        <taxon>Gammaproteobacteria</taxon>
        <taxon>Chromatiales</taxon>
        <taxon>Ectothiorhodospiraceae</taxon>
        <taxon>Thioalkalivibrio</taxon>
    </lineage>
</organism>
<dbReference type="Pfam" id="PF00990">
    <property type="entry name" value="GGDEF"/>
    <property type="match status" value="1"/>
</dbReference>
<feature type="domain" description="GGDEF" evidence="5">
    <location>
        <begin position="345"/>
        <end position="478"/>
    </location>
</feature>
<dbReference type="SMART" id="SM00052">
    <property type="entry name" value="EAL"/>
    <property type="match status" value="1"/>
</dbReference>
<feature type="domain" description="EAL" evidence="4">
    <location>
        <begin position="487"/>
        <end position="741"/>
    </location>
</feature>
<dbReference type="SMART" id="SM00267">
    <property type="entry name" value="GGDEF"/>
    <property type="match status" value="1"/>
</dbReference>
<evidence type="ECO:0000313" key="7">
    <source>
        <dbReference type="Proteomes" id="UP000002383"/>
    </source>
</evidence>
<dbReference type="EMBL" id="CP001339">
    <property type="protein sequence ID" value="ACL73664.1"/>
    <property type="molecule type" value="Genomic_DNA"/>
</dbReference>
<proteinExistence type="predicted"/>
<evidence type="ECO:0000259" key="2">
    <source>
        <dbReference type="PROSITE" id="PS50112"/>
    </source>
</evidence>
<dbReference type="CDD" id="cd01949">
    <property type="entry name" value="GGDEF"/>
    <property type="match status" value="1"/>
</dbReference>
<dbReference type="GO" id="GO:0006355">
    <property type="term" value="P:regulation of DNA-templated transcription"/>
    <property type="evidence" value="ECO:0007669"/>
    <property type="project" value="InterPro"/>
</dbReference>
<dbReference type="Pfam" id="PF00989">
    <property type="entry name" value="PAS"/>
    <property type="match status" value="2"/>
</dbReference>
<feature type="domain" description="PAS" evidence="2">
    <location>
        <begin position="188"/>
        <end position="234"/>
    </location>
</feature>
<dbReference type="InterPro" id="IPR029787">
    <property type="entry name" value="Nucleotide_cyclase"/>
</dbReference>
<sequence>MSGVGMDYQSEYYKAITYIRAKIDQMLTLIGTLPLRPEELDDRTLIDLDPIGIVSDAFGQILSHLHDTNQKLDVARQEIRAIFDSMDAAVVVVNHDGSIDDCNRQAREWLFGDLDAQMLIGRPLAELCPCDREIQQQVMSGRGRGQTIEVDGRHLQIIVSDITDAHQNSIKKVVICFDVTQQKKTEASLGLYGKVFESTAEGIAITDSRMRFLQVNEAYCRITGYSDGELLGRTPRMLKSGHHDAAFYADISKTLEVRGHWRGEILDRTRDGRVIPLLQTISVVRDTQGAVSHYITIVTDISSIKETQSRLDFLAHHDPLTELPNRLLFTARLEHAIDWAVRNQAHFGLLFIDLDRFKTINDSLGHQLGDRLLVQVARRLRGLVRKSDTIARLGGDEFVVLVEGIHNAGEAELLAEKLVHAMRQPFFLEETELHIGCSIGITLYPEDGEDPVTLLKNADAAMYRVKDFGRDGFCKFSQDLAEAVDERLALETALRQALRENQLQVHYQPVIDLAQGRMVAVEALARWRHAERGEIAPCSFIRLAEETKLILPLGGWMARTAIGQFRLWRERGMELDYVSINTSGIELFDPGFVDGLFEALDEHGLEGRHLQIELTENVLMQDYEACRRVLLRLRQQGVRIAIDDFGTGYSSLAYLKQLPIDMLKIDRSFIKDVPGDPGDCAIVETIIAMAHRLGLATVAEGVETEEQEDYLLAIGCERLQGYRYARPLDPVSLERLHADSVRQAAPDSASSAVRVPGGR</sequence>
<dbReference type="Pfam" id="PF00563">
    <property type="entry name" value="EAL"/>
    <property type="match status" value="1"/>
</dbReference>